<evidence type="ECO:0000256" key="6">
    <source>
        <dbReference type="ARBA" id="ARBA00023136"/>
    </source>
</evidence>
<keyword evidence="7" id="KW-0050">Antiport</keyword>
<evidence type="ECO:0000256" key="2">
    <source>
        <dbReference type="ARBA" id="ARBA00022475"/>
    </source>
</evidence>
<comment type="similarity">
    <text evidence="7">Belongs to the NhaA Na(+)/H(+) (TC 2.A.33) antiporter family.</text>
</comment>
<dbReference type="OrthoDB" id="9808135at2"/>
<comment type="subcellular location">
    <subcellularLocation>
        <location evidence="1">Cell inner membrane</location>
        <topology evidence="1">Multi-pass membrane protein</topology>
    </subcellularLocation>
    <subcellularLocation>
        <location evidence="7">Cell membrane</location>
        <topology evidence="7">Multi-pass membrane protein</topology>
    </subcellularLocation>
</comment>
<feature type="transmembrane region" description="Helical" evidence="7">
    <location>
        <begin position="126"/>
        <end position="149"/>
    </location>
</feature>
<keyword evidence="6 7" id="KW-0472">Membrane</keyword>
<comment type="catalytic activity">
    <reaction evidence="7">
        <text>Na(+)(in) + 2 H(+)(out) = Na(+)(out) + 2 H(+)(in)</text>
        <dbReference type="Rhea" id="RHEA:29251"/>
        <dbReference type="ChEBI" id="CHEBI:15378"/>
        <dbReference type="ChEBI" id="CHEBI:29101"/>
    </reaction>
</comment>
<keyword evidence="9" id="KW-1185">Reference proteome</keyword>
<evidence type="ECO:0000256" key="1">
    <source>
        <dbReference type="ARBA" id="ARBA00004429"/>
    </source>
</evidence>
<keyword evidence="7" id="KW-0915">Sodium</keyword>
<dbReference type="Proteomes" id="UP000201169">
    <property type="component" value="Chromosome"/>
</dbReference>
<dbReference type="GO" id="GO:0005886">
    <property type="term" value="C:plasma membrane"/>
    <property type="evidence" value="ECO:0007669"/>
    <property type="project" value="UniProtKB-SubCell"/>
</dbReference>
<feature type="transmembrane region" description="Helical" evidence="7">
    <location>
        <begin position="262"/>
        <end position="280"/>
    </location>
</feature>
<evidence type="ECO:0000313" key="9">
    <source>
        <dbReference type="Proteomes" id="UP000201169"/>
    </source>
</evidence>
<keyword evidence="3" id="KW-0997">Cell inner membrane</keyword>
<dbReference type="Pfam" id="PF06965">
    <property type="entry name" value="Na_H_antiport_1"/>
    <property type="match status" value="1"/>
</dbReference>
<feature type="transmembrane region" description="Helical" evidence="7">
    <location>
        <begin position="98"/>
        <end position="120"/>
    </location>
</feature>
<protein>
    <recommendedName>
        <fullName evidence="7">Na(+)/H(+) antiporter NhaA</fullName>
    </recommendedName>
    <alternativeName>
        <fullName evidence="7">Sodium/proton antiporter NhaA</fullName>
    </alternativeName>
</protein>
<evidence type="ECO:0000313" key="8">
    <source>
        <dbReference type="EMBL" id="ASQ30997.1"/>
    </source>
</evidence>
<dbReference type="PANTHER" id="PTHR30341:SF0">
    <property type="entry name" value="NA(+)_H(+) ANTIPORTER NHAA"/>
    <property type="match status" value="1"/>
</dbReference>
<dbReference type="HAMAP" id="MF_01844">
    <property type="entry name" value="NhaA"/>
    <property type="match status" value="1"/>
</dbReference>
<dbReference type="InterPro" id="IPR004670">
    <property type="entry name" value="NhaA"/>
</dbReference>
<sequence>MQFITRLVKNESFPGVLLIIFTALALLCQNTPFLSAIYENFLHLEIGINVSGANEHSATVSKSLVHWINDGLIAIFFFCIGLELKYEILRGQLRDIKSVSLPIFGALGGMIFPALIFTSINSHDSFAMQGWAIPTATDIAFAVGILMLIKGIPTSLKLFLLSLAIFDDFGAIVIIALFYTSELSLFAILVCVLCVALLFLLNYYHVSKLPFYCIIGFILWVAMLESGVHATLSGVIAAIFIPIDTKNNESFAKKIYNDLNPWVMYLILPLFAFANAGVDLKGLDLSYLLSSVSLGIFLGLFLGKQLGVFLFSFISVKLKLASFPKDASYVQFYGICILTGIGFTMSLFIDTLAYADNLGAYAQADKLAILLASFSSAILAYVYLKLTSKEKN</sequence>
<gene>
    <name evidence="8" type="primary">nhaA1</name>
    <name evidence="7" type="synonym">nhaA</name>
    <name evidence="8" type="ORF">CAV_1376</name>
</gene>
<dbReference type="PANTHER" id="PTHR30341">
    <property type="entry name" value="SODIUM ION/PROTON ANTIPORTER NHAA-RELATED"/>
    <property type="match status" value="1"/>
</dbReference>
<feature type="transmembrane region" description="Helical" evidence="7">
    <location>
        <begin position="185"/>
        <end position="204"/>
    </location>
</feature>
<feature type="transmembrane region" description="Helical" evidence="7">
    <location>
        <begin position="211"/>
        <end position="242"/>
    </location>
</feature>
<dbReference type="GO" id="GO:0006885">
    <property type="term" value="P:regulation of pH"/>
    <property type="evidence" value="ECO:0007669"/>
    <property type="project" value="UniProtKB-UniRule"/>
</dbReference>
<feature type="transmembrane region" description="Helical" evidence="7">
    <location>
        <begin position="64"/>
        <end position="86"/>
    </location>
</feature>
<dbReference type="RefSeq" id="WP_094325817.1">
    <property type="nucleotide sequence ID" value="NZ_CP022347.1"/>
</dbReference>
<keyword evidence="7" id="KW-0813">Transport</keyword>
<comment type="function">
    <text evidence="7">Na(+)/H(+) antiporter that extrudes sodium in exchange for external protons.</text>
</comment>
<keyword evidence="7" id="KW-0406">Ion transport</keyword>
<organism evidence="8 9">
    <name type="scientific">Campylobacter avium LMG 24591</name>
    <dbReference type="NCBI Taxonomy" id="522484"/>
    <lineage>
        <taxon>Bacteria</taxon>
        <taxon>Pseudomonadati</taxon>
        <taxon>Campylobacterota</taxon>
        <taxon>Epsilonproteobacteria</taxon>
        <taxon>Campylobacterales</taxon>
        <taxon>Campylobacteraceae</taxon>
        <taxon>Campylobacter</taxon>
    </lineage>
</organism>
<accession>A0A222MYD5</accession>
<evidence type="ECO:0000256" key="7">
    <source>
        <dbReference type="HAMAP-Rule" id="MF_01844"/>
    </source>
</evidence>
<evidence type="ECO:0000256" key="4">
    <source>
        <dbReference type="ARBA" id="ARBA00022692"/>
    </source>
</evidence>
<feature type="transmembrane region" description="Helical" evidence="7">
    <location>
        <begin position="158"/>
        <end position="179"/>
    </location>
</feature>
<keyword evidence="5 7" id="KW-1133">Transmembrane helix</keyword>
<dbReference type="AlphaFoldDB" id="A0A222MYD5"/>
<name>A0A222MYD5_9BACT</name>
<dbReference type="NCBIfam" id="NF007112">
    <property type="entry name" value="PRK09561.1"/>
    <property type="match status" value="1"/>
</dbReference>
<dbReference type="NCBIfam" id="NF007111">
    <property type="entry name" value="PRK09560.1"/>
    <property type="match status" value="1"/>
</dbReference>
<proteinExistence type="inferred from homology"/>
<dbReference type="GO" id="GO:0015385">
    <property type="term" value="F:sodium:proton antiporter activity"/>
    <property type="evidence" value="ECO:0007669"/>
    <property type="project" value="UniProtKB-UniRule"/>
</dbReference>
<evidence type="ECO:0000256" key="5">
    <source>
        <dbReference type="ARBA" id="ARBA00022989"/>
    </source>
</evidence>
<dbReference type="Gene3D" id="1.20.1530.10">
    <property type="entry name" value="Na+/H+ antiporter like domain"/>
    <property type="match status" value="1"/>
</dbReference>
<dbReference type="EMBL" id="CP022347">
    <property type="protein sequence ID" value="ASQ30997.1"/>
    <property type="molecule type" value="Genomic_DNA"/>
</dbReference>
<keyword evidence="4 7" id="KW-0812">Transmembrane</keyword>
<feature type="transmembrane region" description="Helical" evidence="7">
    <location>
        <begin position="367"/>
        <end position="384"/>
    </location>
</feature>
<keyword evidence="7" id="KW-0739">Sodium transport</keyword>
<evidence type="ECO:0000256" key="3">
    <source>
        <dbReference type="ARBA" id="ARBA00022519"/>
    </source>
</evidence>
<dbReference type="KEGG" id="cavi:CAV_1376"/>
<keyword evidence="2 7" id="KW-1003">Cell membrane</keyword>
<dbReference type="InterPro" id="IPR023171">
    <property type="entry name" value="Na/H_antiporter_dom_sf"/>
</dbReference>
<feature type="transmembrane region" description="Helical" evidence="7">
    <location>
        <begin position="332"/>
        <end position="355"/>
    </location>
</feature>
<feature type="transmembrane region" description="Helical" evidence="7">
    <location>
        <begin position="287"/>
        <end position="312"/>
    </location>
</feature>
<reference evidence="8 9" key="1">
    <citation type="submission" date="2017-07" db="EMBL/GenBank/DDBJ databases">
        <title>Analysis of two Campylobacter avium genomes and identification of a novel hippuricase gene.</title>
        <authorList>
            <person name="Miller W.G."/>
            <person name="Chapman M.H."/>
            <person name="Yee E."/>
            <person name="Revez J."/>
            <person name="Bono J.L."/>
            <person name="Rossi M."/>
        </authorList>
    </citation>
    <scope>NUCLEOTIDE SEQUENCE [LARGE SCALE GENOMIC DNA]</scope>
    <source>
        <strain evidence="8 9">LMG 24591</strain>
    </source>
</reference>
<dbReference type="NCBIfam" id="TIGR00773">
    <property type="entry name" value="NhaA"/>
    <property type="match status" value="1"/>
</dbReference>